<dbReference type="SUPFAM" id="SSF47413">
    <property type="entry name" value="lambda repressor-like DNA-binding domains"/>
    <property type="match status" value="1"/>
</dbReference>
<dbReference type="InterPro" id="IPR001387">
    <property type="entry name" value="Cro/C1-type_HTH"/>
</dbReference>
<dbReference type="PANTHER" id="PTHR43236:SF1">
    <property type="entry name" value="BLL7220 PROTEIN"/>
    <property type="match status" value="1"/>
</dbReference>
<dbReference type="GO" id="GO:0003677">
    <property type="term" value="F:DNA binding"/>
    <property type="evidence" value="ECO:0007669"/>
    <property type="project" value="InterPro"/>
</dbReference>
<protein>
    <submittedName>
        <fullName evidence="3">ImmA/IrrE family metallo-endopeptidase</fullName>
    </submittedName>
</protein>
<accession>A0A2Z4RSI4</accession>
<evidence type="ECO:0000256" key="1">
    <source>
        <dbReference type="ARBA" id="ARBA00007227"/>
    </source>
</evidence>
<dbReference type="InterPro" id="IPR010982">
    <property type="entry name" value="Lambda_DNA-bd_dom_sf"/>
</dbReference>
<sequence>MAIFNLSRFAFARKRRQLTKKELAEVAGVAQATLTRIDTGATSSPNEDTVAALAKALGYPVDFFYMDDVDELDSKQVSFRSLKSMTAKQTDAALASGALGCVFNDWVSDKFNLPAPNLPELRVEDPASAASAIRRHWGIGFRPIPNLIKLLESKGVRIFTLMEGKDVDAFSFWRDGVPFMFLNTLKSPERSRFDAAHELGHLLMHVHGYMDGRDFEREADLFASHFLVPREDLIAHLPATPSLKQIMASKHRWGVSVAALARSAKDSALLSDWHYRELCKQIAIAGYRTKEPNSIPRETSILWRKVLEELWKDRYTKEKIAHQLSLPLDEVESLLQGILSGDSDMQRVIQQPNLRIV</sequence>
<dbReference type="Pfam" id="PF06114">
    <property type="entry name" value="Peptidase_M78"/>
    <property type="match status" value="1"/>
</dbReference>
<proteinExistence type="inferred from homology"/>
<dbReference type="Gene3D" id="1.10.10.2910">
    <property type="match status" value="1"/>
</dbReference>
<dbReference type="Pfam" id="PF01381">
    <property type="entry name" value="HTH_3"/>
    <property type="match status" value="1"/>
</dbReference>
<feature type="domain" description="HTH cro/C1-type" evidence="2">
    <location>
        <begin position="12"/>
        <end position="64"/>
    </location>
</feature>
<dbReference type="PANTHER" id="PTHR43236">
    <property type="entry name" value="ANTITOXIN HIGA1"/>
    <property type="match status" value="1"/>
</dbReference>
<name>A0A2Z4RSI4_PSEPU</name>
<reference evidence="3 4" key="1">
    <citation type="submission" date="2018-05" db="EMBL/GenBank/DDBJ databases">
        <title>Whole genome sequence of Pseudomonas putida JBC17.</title>
        <authorList>
            <person name="Lee Y.H."/>
            <person name="David K."/>
        </authorList>
    </citation>
    <scope>NUCLEOTIDE SEQUENCE [LARGE SCALE GENOMIC DNA]</scope>
    <source>
        <strain evidence="3 4">JBC17</strain>
    </source>
</reference>
<dbReference type="PROSITE" id="PS50943">
    <property type="entry name" value="HTH_CROC1"/>
    <property type="match status" value="1"/>
</dbReference>
<evidence type="ECO:0000313" key="4">
    <source>
        <dbReference type="Proteomes" id="UP000250299"/>
    </source>
</evidence>
<evidence type="ECO:0000259" key="2">
    <source>
        <dbReference type="PROSITE" id="PS50943"/>
    </source>
</evidence>
<evidence type="ECO:0000313" key="3">
    <source>
        <dbReference type="EMBL" id="AWY43625.1"/>
    </source>
</evidence>
<dbReference type="AlphaFoldDB" id="A0A2Z4RSI4"/>
<dbReference type="Proteomes" id="UP000250299">
    <property type="component" value="Chromosome"/>
</dbReference>
<dbReference type="EMBL" id="CP029693">
    <property type="protein sequence ID" value="AWY43625.1"/>
    <property type="molecule type" value="Genomic_DNA"/>
</dbReference>
<dbReference type="InterPro" id="IPR052345">
    <property type="entry name" value="Rad_response_metalloprotease"/>
</dbReference>
<dbReference type="RefSeq" id="WP_110967155.1">
    <property type="nucleotide sequence ID" value="NZ_CP029693.1"/>
</dbReference>
<dbReference type="SMART" id="SM00530">
    <property type="entry name" value="HTH_XRE"/>
    <property type="match status" value="1"/>
</dbReference>
<dbReference type="Gene3D" id="1.10.260.40">
    <property type="entry name" value="lambda repressor-like DNA-binding domains"/>
    <property type="match status" value="1"/>
</dbReference>
<comment type="similarity">
    <text evidence="1">Belongs to the short-chain fatty acyl-CoA assimilation regulator (ScfR) family.</text>
</comment>
<organism evidence="3 4">
    <name type="scientific">Pseudomonas putida</name>
    <name type="common">Arthrobacter siderocapsulatus</name>
    <dbReference type="NCBI Taxonomy" id="303"/>
    <lineage>
        <taxon>Bacteria</taxon>
        <taxon>Pseudomonadati</taxon>
        <taxon>Pseudomonadota</taxon>
        <taxon>Gammaproteobacteria</taxon>
        <taxon>Pseudomonadales</taxon>
        <taxon>Pseudomonadaceae</taxon>
        <taxon>Pseudomonas</taxon>
    </lineage>
</organism>
<gene>
    <name evidence="3" type="ORF">DKY63_28370</name>
</gene>
<dbReference type="InterPro" id="IPR010359">
    <property type="entry name" value="IrrE_HExxH"/>
</dbReference>
<dbReference type="CDD" id="cd00093">
    <property type="entry name" value="HTH_XRE"/>
    <property type="match status" value="1"/>
</dbReference>
<dbReference type="OrthoDB" id="9794834at2"/>